<comment type="caution">
    <text evidence="1">The sequence shown here is derived from an EMBL/GenBank/DDBJ whole genome shotgun (WGS) entry which is preliminary data.</text>
</comment>
<reference evidence="1" key="1">
    <citation type="submission" date="2022-08" db="EMBL/GenBank/DDBJ databases">
        <authorList>
            <consortium name="DOE Joint Genome Institute"/>
            <person name="Min B."/>
            <person name="Sierra-Patev S."/>
            <person name="Naranjo-Ortiz M."/>
            <person name="Looney B."/>
            <person name="Konkel Z."/>
            <person name="Slot J.C."/>
            <person name="Sakamoto Y."/>
            <person name="Steenwyk J.L."/>
            <person name="Rokas A."/>
            <person name="Carro J."/>
            <person name="Camarero S."/>
            <person name="Ferreira P."/>
            <person name="Molpeceres G."/>
            <person name="Ruiz-duenas F.J."/>
            <person name="Serrano A."/>
            <person name="Henrissat B."/>
            <person name="Drula E."/>
            <person name="Hughes K.W."/>
            <person name="Mata J.L."/>
            <person name="Ishikawa N.K."/>
            <person name="Vargas-Isla R."/>
            <person name="Ushijima S."/>
            <person name="Smith C.A."/>
            <person name="Ahrendt S."/>
            <person name="Andreopoulos W."/>
            <person name="He G."/>
            <person name="LaButti K."/>
            <person name="Lipzen A."/>
            <person name="Ng V."/>
            <person name="Riley R."/>
            <person name="Sandor L."/>
            <person name="Barry K."/>
            <person name="Martinez A.T."/>
            <person name="Xiao Y."/>
            <person name="Gibbons J.G."/>
            <person name="Terashima K."/>
            <person name="Hibbett D.S."/>
            <person name="Grigoriev I.V."/>
        </authorList>
    </citation>
    <scope>NUCLEOTIDE SEQUENCE</scope>
    <source>
        <strain evidence="1">ET3784</strain>
    </source>
</reference>
<name>A0AA38JPA6_9AGAR</name>
<proteinExistence type="predicted"/>
<keyword evidence="2" id="KW-1185">Reference proteome</keyword>
<accession>A0AA38JPA6</accession>
<dbReference type="AlphaFoldDB" id="A0AA38JPA6"/>
<evidence type="ECO:0000313" key="1">
    <source>
        <dbReference type="EMBL" id="KAJ3735972.1"/>
    </source>
</evidence>
<evidence type="ECO:0000313" key="2">
    <source>
        <dbReference type="Proteomes" id="UP001176059"/>
    </source>
</evidence>
<dbReference type="EMBL" id="JANVFO010000007">
    <property type="protein sequence ID" value="KAJ3735972.1"/>
    <property type="molecule type" value="Genomic_DNA"/>
</dbReference>
<organism evidence="1 2">
    <name type="scientific">Lentinula guzmanii</name>
    <dbReference type="NCBI Taxonomy" id="2804957"/>
    <lineage>
        <taxon>Eukaryota</taxon>
        <taxon>Fungi</taxon>
        <taxon>Dikarya</taxon>
        <taxon>Basidiomycota</taxon>
        <taxon>Agaricomycotina</taxon>
        <taxon>Agaricomycetes</taxon>
        <taxon>Agaricomycetidae</taxon>
        <taxon>Agaricales</taxon>
        <taxon>Marasmiineae</taxon>
        <taxon>Omphalotaceae</taxon>
        <taxon>Lentinula</taxon>
    </lineage>
</organism>
<protein>
    <submittedName>
        <fullName evidence="1">Uncharacterized protein</fullName>
    </submittedName>
</protein>
<feature type="non-terminal residue" evidence="1">
    <location>
        <position position="1"/>
    </location>
</feature>
<gene>
    <name evidence="1" type="ORF">DFJ43DRAFT_990693</name>
</gene>
<reference evidence="1" key="2">
    <citation type="journal article" date="2023" name="Proc. Natl. Acad. Sci. U.S.A.">
        <title>A global phylogenomic analysis of the shiitake genus Lentinula.</title>
        <authorList>
            <person name="Sierra-Patev S."/>
            <person name="Min B."/>
            <person name="Naranjo-Ortiz M."/>
            <person name="Looney B."/>
            <person name="Konkel Z."/>
            <person name="Slot J.C."/>
            <person name="Sakamoto Y."/>
            <person name="Steenwyk J.L."/>
            <person name="Rokas A."/>
            <person name="Carro J."/>
            <person name="Camarero S."/>
            <person name="Ferreira P."/>
            <person name="Molpeceres G."/>
            <person name="Ruiz-Duenas F.J."/>
            <person name="Serrano A."/>
            <person name="Henrissat B."/>
            <person name="Drula E."/>
            <person name="Hughes K.W."/>
            <person name="Mata J.L."/>
            <person name="Ishikawa N.K."/>
            <person name="Vargas-Isla R."/>
            <person name="Ushijima S."/>
            <person name="Smith C.A."/>
            <person name="Donoghue J."/>
            <person name="Ahrendt S."/>
            <person name="Andreopoulos W."/>
            <person name="He G."/>
            <person name="LaButti K."/>
            <person name="Lipzen A."/>
            <person name="Ng V."/>
            <person name="Riley R."/>
            <person name="Sandor L."/>
            <person name="Barry K."/>
            <person name="Martinez A.T."/>
            <person name="Xiao Y."/>
            <person name="Gibbons J.G."/>
            <person name="Terashima K."/>
            <person name="Grigoriev I.V."/>
            <person name="Hibbett D."/>
        </authorList>
    </citation>
    <scope>NUCLEOTIDE SEQUENCE</scope>
    <source>
        <strain evidence="1">ET3784</strain>
    </source>
</reference>
<dbReference type="Proteomes" id="UP001176059">
    <property type="component" value="Unassembled WGS sequence"/>
</dbReference>
<sequence>KLLVGEGRLWKLLVAHSVHLIWSLRCERVIRNESRAFSKNEIKNRWTKMMNSRLDLDRSMTHPRFEKKVLSKMLVLQMWKGVLLKEQNLPNDWADENVNGVLVGICNRRRCQF</sequence>